<reference evidence="1" key="1">
    <citation type="journal article" date="2020" name="mSystems">
        <title>Genome- and Community-Level Interaction Insights into Carbon Utilization and Element Cycling Functions of Hydrothermarchaeota in Hydrothermal Sediment.</title>
        <authorList>
            <person name="Zhou Z."/>
            <person name="Liu Y."/>
            <person name="Xu W."/>
            <person name="Pan J."/>
            <person name="Luo Z.H."/>
            <person name="Li M."/>
        </authorList>
    </citation>
    <scope>NUCLEOTIDE SEQUENCE [LARGE SCALE GENOMIC DNA]</scope>
    <source>
        <strain evidence="1">SpSt-1056</strain>
    </source>
</reference>
<gene>
    <name evidence="1" type="ORF">ENM11_01670</name>
</gene>
<name>A0A7C5QCQ2_CALS0</name>
<comment type="caution">
    <text evidence="1">The sequence shown here is derived from an EMBL/GenBank/DDBJ whole genome shotgun (WGS) entry which is preliminary data.</text>
</comment>
<accession>A0A7C5QCQ2</accession>
<dbReference type="EMBL" id="DRWN01000015">
    <property type="protein sequence ID" value="HHK67851.1"/>
    <property type="molecule type" value="Genomic_DNA"/>
</dbReference>
<organism evidence="1">
    <name type="scientific">Caldiarchaeum subterraneum</name>
    <dbReference type="NCBI Taxonomy" id="311458"/>
    <lineage>
        <taxon>Archaea</taxon>
        <taxon>Nitrososphaerota</taxon>
        <taxon>Candidatus Caldarchaeales</taxon>
        <taxon>Candidatus Caldarchaeaceae</taxon>
        <taxon>Candidatus Caldarchaeum</taxon>
    </lineage>
</organism>
<sequence length="470" mass="55089">MSDVTEIYTWYSYRRDEQPLVSINWNSLISAVKSVNLLIDSLPQEHRQRIEEPKPFLDQDSFNPQGWVGTYNLGGSLLRVIPNPELLSREDFYSMVRELIGWAEYVGPFFEDFLRFYCCEPTFKFLFPLSYSNHLKTYTELIVSHFIPRRIVSEEKVGYELSGPLVWSKALYTFLGQQNTLVFKKTRTNLNTLTNMLLVRFHAEILKDINAVYRQITCSFSNEFGELQQAIKTSILYHNEFIGSNPWNSLLQQSVVEDFESATTYQKLRNEARGVWSELVDLWESYRSKKSELTNFGKRFDSAIKPLSKLYELWCLKKLCEILNIDNDKIKNFSQLIFFEMQEQSCKLHYGRSLHEFSGILSNLGIDPGIPDFLIQCDREILCVIDAKCKTELRLHDMQRFLSYLLDYMYPRRNKMTGIILHAKSTEEISHLRVRDLDLYLVPMLPSSFERIKPQFEQLLTSLFSSAIPT</sequence>
<dbReference type="AlphaFoldDB" id="A0A7C5QCQ2"/>
<evidence type="ECO:0000313" key="1">
    <source>
        <dbReference type="EMBL" id="HHK67851.1"/>
    </source>
</evidence>
<protein>
    <submittedName>
        <fullName evidence="1">Uncharacterized protein</fullName>
    </submittedName>
</protein>
<proteinExistence type="predicted"/>